<keyword evidence="2" id="KW-1185">Reference proteome</keyword>
<organism evidence="1 2">
    <name type="scientific">Electrophorus electricus</name>
    <name type="common">Electric eel</name>
    <name type="synonym">Gymnotus electricus</name>
    <dbReference type="NCBI Taxonomy" id="8005"/>
    <lineage>
        <taxon>Eukaryota</taxon>
        <taxon>Metazoa</taxon>
        <taxon>Chordata</taxon>
        <taxon>Craniata</taxon>
        <taxon>Vertebrata</taxon>
        <taxon>Euteleostomi</taxon>
        <taxon>Actinopterygii</taxon>
        <taxon>Neopterygii</taxon>
        <taxon>Teleostei</taxon>
        <taxon>Ostariophysi</taxon>
        <taxon>Gymnotiformes</taxon>
        <taxon>Gymnotoidei</taxon>
        <taxon>Gymnotidae</taxon>
        <taxon>Electrophorus</taxon>
    </lineage>
</organism>
<reference evidence="1" key="3">
    <citation type="submission" date="2025-09" db="UniProtKB">
        <authorList>
            <consortium name="Ensembl"/>
        </authorList>
    </citation>
    <scope>IDENTIFICATION</scope>
</reference>
<protein>
    <submittedName>
        <fullName evidence="1">Uncharacterized protein</fullName>
    </submittedName>
</protein>
<dbReference type="InterPro" id="IPR036388">
    <property type="entry name" value="WH-like_DNA-bd_sf"/>
</dbReference>
<evidence type="ECO:0000313" key="2">
    <source>
        <dbReference type="Proteomes" id="UP000314983"/>
    </source>
</evidence>
<gene>
    <name evidence="1" type="primary">SMIM8</name>
</gene>
<sequence length="104" mass="11650">MGRTKEHSKGYKSLFKGLGLPVSTVGSIIWKWKAYGTTVNLLRPGQPFKVSCRAEARLVRTVKADPRTTRRELWEDLMAVGTLVAINTISNVLHHNGPYSLWGK</sequence>
<dbReference type="SUPFAM" id="SSF46689">
    <property type="entry name" value="Homeodomain-like"/>
    <property type="match status" value="1"/>
</dbReference>
<proteinExistence type="predicted"/>
<dbReference type="AlphaFoldDB" id="A0AAY5EU50"/>
<dbReference type="Gene3D" id="1.10.10.10">
    <property type="entry name" value="Winged helix-like DNA-binding domain superfamily/Winged helix DNA-binding domain"/>
    <property type="match status" value="1"/>
</dbReference>
<dbReference type="InterPro" id="IPR009057">
    <property type="entry name" value="Homeodomain-like_sf"/>
</dbReference>
<reference evidence="1" key="2">
    <citation type="submission" date="2025-08" db="UniProtKB">
        <authorList>
            <consortium name="Ensembl"/>
        </authorList>
    </citation>
    <scope>IDENTIFICATION</scope>
</reference>
<evidence type="ECO:0000313" key="1">
    <source>
        <dbReference type="Ensembl" id="ENSEEEP00000060069.1"/>
    </source>
</evidence>
<dbReference type="Ensembl" id="ENSEEET00000033516.2">
    <property type="protein sequence ID" value="ENSEEEP00000060069.1"/>
    <property type="gene ID" value="ENSEEEG00000015762.2"/>
</dbReference>
<reference evidence="1 2" key="1">
    <citation type="submission" date="2020-05" db="EMBL/GenBank/DDBJ databases">
        <title>Electrophorus electricus (electric eel) genome, fEleEle1, primary haplotype.</title>
        <authorList>
            <person name="Myers G."/>
            <person name="Meyer A."/>
            <person name="Fedrigo O."/>
            <person name="Formenti G."/>
            <person name="Rhie A."/>
            <person name="Tracey A."/>
            <person name="Sims Y."/>
            <person name="Jarvis E.D."/>
        </authorList>
    </citation>
    <scope>NUCLEOTIDE SEQUENCE [LARGE SCALE GENOMIC DNA]</scope>
</reference>
<name>A0AAY5EU50_ELEEL</name>
<accession>A0AAY5EU50</accession>
<dbReference type="Proteomes" id="UP000314983">
    <property type="component" value="Chromosome 6"/>
</dbReference>
<dbReference type="GeneTree" id="ENSGT00970000194145"/>